<evidence type="ECO:0000313" key="2">
    <source>
        <dbReference type="WBParaSite" id="Hba_01246"/>
    </source>
</evidence>
<dbReference type="WBParaSite" id="Hba_01246">
    <property type="protein sequence ID" value="Hba_01246"/>
    <property type="gene ID" value="Hba_01246"/>
</dbReference>
<evidence type="ECO:0000313" key="1">
    <source>
        <dbReference type="Proteomes" id="UP000095283"/>
    </source>
</evidence>
<dbReference type="AlphaFoldDB" id="A0A1I7W9A5"/>
<sequence length="26" mass="3038">MHEFIITSLQPRTVSVLARSQSIFLY</sequence>
<dbReference type="Proteomes" id="UP000095283">
    <property type="component" value="Unplaced"/>
</dbReference>
<organism evidence="1 2">
    <name type="scientific">Heterorhabditis bacteriophora</name>
    <name type="common">Entomopathogenic nematode worm</name>
    <dbReference type="NCBI Taxonomy" id="37862"/>
    <lineage>
        <taxon>Eukaryota</taxon>
        <taxon>Metazoa</taxon>
        <taxon>Ecdysozoa</taxon>
        <taxon>Nematoda</taxon>
        <taxon>Chromadorea</taxon>
        <taxon>Rhabditida</taxon>
        <taxon>Rhabditina</taxon>
        <taxon>Rhabditomorpha</taxon>
        <taxon>Strongyloidea</taxon>
        <taxon>Heterorhabditidae</taxon>
        <taxon>Heterorhabditis</taxon>
    </lineage>
</organism>
<keyword evidence="1" id="KW-1185">Reference proteome</keyword>
<reference evidence="2" key="1">
    <citation type="submission" date="2016-11" db="UniProtKB">
        <authorList>
            <consortium name="WormBaseParasite"/>
        </authorList>
    </citation>
    <scope>IDENTIFICATION</scope>
</reference>
<proteinExistence type="predicted"/>
<accession>A0A1I7W9A5</accession>
<protein>
    <submittedName>
        <fullName evidence="2">Uncharacterized protein</fullName>
    </submittedName>
</protein>
<name>A0A1I7W9A5_HETBA</name>